<feature type="transmembrane region" description="Helical" evidence="2">
    <location>
        <begin position="106"/>
        <end position="130"/>
    </location>
</feature>
<keyword evidence="2" id="KW-0812">Transmembrane</keyword>
<dbReference type="Pfam" id="PF03729">
    <property type="entry name" value="DUF308"/>
    <property type="match status" value="2"/>
</dbReference>
<comment type="caution">
    <text evidence="3">The sequence shown here is derived from an EMBL/GenBank/DDBJ whole genome shotgun (WGS) entry which is preliminary data.</text>
</comment>
<protein>
    <submittedName>
        <fullName evidence="3">Uncharacterized membrane protein HdeD (DUF308 family)</fullName>
    </submittedName>
</protein>
<keyword evidence="4" id="KW-1185">Reference proteome</keyword>
<accession>A0A2A9F2B8</accession>
<dbReference type="PANTHER" id="PTHR34989">
    <property type="entry name" value="PROTEIN HDED"/>
    <property type="match status" value="1"/>
</dbReference>
<keyword evidence="2" id="KW-1133">Transmembrane helix</keyword>
<evidence type="ECO:0000256" key="2">
    <source>
        <dbReference type="SAM" id="Phobius"/>
    </source>
</evidence>
<gene>
    <name evidence="3" type="ORF">ATJ88_3396</name>
</gene>
<evidence type="ECO:0000313" key="4">
    <source>
        <dbReference type="Proteomes" id="UP000224130"/>
    </source>
</evidence>
<dbReference type="AlphaFoldDB" id="A0A2A9F2B8"/>
<reference evidence="3 4" key="1">
    <citation type="submission" date="2017-10" db="EMBL/GenBank/DDBJ databases">
        <title>Sequencing the genomes of 1000 actinobacteria strains.</title>
        <authorList>
            <person name="Klenk H.-P."/>
        </authorList>
    </citation>
    <scope>NUCLEOTIDE SEQUENCE [LARGE SCALE GENOMIC DNA]</scope>
    <source>
        <strain evidence="3 4">DSM 21863</strain>
    </source>
</reference>
<organism evidence="3 4">
    <name type="scientific">Isoptericola jiangsuensis</name>
    <dbReference type="NCBI Taxonomy" id="548579"/>
    <lineage>
        <taxon>Bacteria</taxon>
        <taxon>Bacillati</taxon>
        <taxon>Actinomycetota</taxon>
        <taxon>Actinomycetes</taxon>
        <taxon>Micrococcales</taxon>
        <taxon>Promicromonosporaceae</taxon>
        <taxon>Isoptericola</taxon>
    </lineage>
</organism>
<feature type="region of interest" description="Disordered" evidence="1">
    <location>
        <begin position="222"/>
        <end position="307"/>
    </location>
</feature>
<dbReference type="InterPro" id="IPR005325">
    <property type="entry name" value="DUF308_memb"/>
</dbReference>
<dbReference type="EMBL" id="PDJJ01000001">
    <property type="protein sequence ID" value="PFG44660.1"/>
    <property type="molecule type" value="Genomic_DNA"/>
</dbReference>
<dbReference type="InterPro" id="IPR052712">
    <property type="entry name" value="Acid_resist_chaperone_HdeD"/>
</dbReference>
<evidence type="ECO:0000313" key="3">
    <source>
        <dbReference type="EMBL" id="PFG44660.1"/>
    </source>
</evidence>
<keyword evidence="2" id="KW-0472">Membrane</keyword>
<proteinExistence type="predicted"/>
<dbReference type="PANTHER" id="PTHR34989:SF1">
    <property type="entry name" value="PROTEIN HDED"/>
    <property type="match status" value="1"/>
</dbReference>
<feature type="transmembrane region" description="Helical" evidence="2">
    <location>
        <begin position="137"/>
        <end position="156"/>
    </location>
</feature>
<feature type="transmembrane region" description="Helical" evidence="2">
    <location>
        <begin position="168"/>
        <end position="190"/>
    </location>
</feature>
<sequence length="307" mass="32635">MAGDVLESDDQVDAVHNPFRRVWWLPVVRGIAFIVLGLLLLIEPLHELDVMRMVVGAFLVLDALLVLVQWSAHRRQVGATWWLAQAGVNALFGVAVAFWPDVSPTVLYYVLASWTIVLGIVAVVGGVALARNRDLGWAWLVTFGLTAGLFGMLLVIQPLDTVDVLRLVTIVFALFAFVAGSIHLVSGFAVRSVARELRDLREQAEKAGIRISGGSVLGAANPAAAPAHAQGPRFERPATGPAVETSRGEGGELHAATSRAKDSQSMVVGPTTEGTSAAQEADGRPGDTDLAVDDDVPGIPTPEERTT</sequence>
<evidence type="ECO:0000256" key="1">
    <source>
        <dbReference type="SAM" id="MobiDB-lite"/>
    </source>
</evidence>
<name>A0A2A9F2B8_9MICO</name>
<feature type="transmembrane region" description="Helical" evidence="2">
    <location>
        <begin position="22"/>
        <end position="42"/>
    </location>
</feature>
<dbReference type="RefSeq" id="WP_098464838.1">
    <property type="nucleotide sequence ID" value="NZ_PDJJ01000001.1"/>
</dbReference>
<dbReference type="GO" id="GO:0005886">
    <property type="term" value="C:plasma membrane"/>
    <property type="evidence" value="ECO:0007669"/>
    <property type="project" value="TreeGrafter"/>
</dbReference>
<dbReference type="Proteomes" id="UP000224130">
    <property type="component" value="Unassembled WGS sequence"/>
</dbReference>
<feature type="transmembrane region" description="Helical" evidence="2">
    <location>
        <begin position="79"/>
        <end position="100"/>
    </location>
</feature>
<dbReference type="OrthoDB" id="3829721at2"/>
<feature type="transmembrane region" description="Helical" evidence="2">
    <location>
        <begin position="54"/>
        <end position="72"/>
    </location>
</feature>